<sequence length="194" mass="21183">MKSDMKKILVVVGTLVLLLVGIFYLRNRQTLPETQNLPEAVVEEEAVQTKTGVMRIIAPEAPLRVGEAQPFNIVFTTENPEIFGSDAVLLFNPEYLTADDSSVVPGAFYREFPRINVDRENGVIKITAYSPQSSVQAGEEVNFFAVNFTGVKSGATELKLDFIPGSTNTTTLVDKVNSANILGSVENLNLTVTE</sequence>
<proteinExistence type="predicted"/>
<comment type="caution">
    <text evidence="1">The sequence shown here is derived from an EMBL/GenBank/DDBJ whole genome shotgun (WGS) entry which is preliminary data.</text>
</comment>
<gene>
    <name evidence="1" type="ORF">UV73_C0018G0039</name>
</gene>
<dbReference type="STRING" id="1618443.UV73_C0018G0039"/>
<protein>
    <recommendedName>
        <fullName evidence="3">Cohesin domain-containing protein</fullName>
    </recommendedName>
</protein>
<evidence type="ECO:0008006" key="3">
    <source>
        <dbReference type="Google" id="ProtNLM"/>
    </source>
</evidence>
<dbReference type="EMBL" id="LCFP01000018">
    <property type="protein sequence ID" value="KKS95426.1"/>
    <property type="molecule type" value="Genomic_DNA"/>
</dbReference>
<accession>A0A0G1FJY8</accession>
<evidence type="ECO:0000313" key="1">
    <source>
        <dbReference type="EMBL" id="KKS95426.1"/>
    </source>
</evidence>
<name>A0A0G1FJY8_9BACT</name>
<evidence type="ECO:0000313" key="2">
    <source>
        <dbReference type="Proteomes" id="UP000034894"/>
    </source>
</evidence>
<dbReference type="AlphaFoldDB" id="A0A0G1FJY8"/>
<reference evidence="1 2" key="1">
    <citation type="journal article" date="2015" name="Nature">
        <title>rRNA introns, odd ribosomes, and small enigmatic genomes across a large radiation of phyla.</title>
        <authorList>
            <person name="Brown C.T."/>
            <person name="Hug L.A."/>
            <person name="Thomas B.C."/>
            <person name="Sharon I."/>
            <person name="Castelle C.J."/>
            <person name="Singh A."/>
            <person name="Wilkins M.J."/>
            <person name="Williams K.H."/>
            <person name="Banfield J.F."/>
        </authorList>
    </citation>
    <scope>NUCLEOTIDE SEQUENCE [LARGE SCALE GENOMIC DNA]</scope>
</reference>
<dbReference type="Proteomes" id="UP000034894">
    <property type="component" value="Unassembled WGS sequence"/>
</dbReference>
<organism evidence="1 2">
    <name type="scientific">Candidatus Gottesmanbacteria bacterium GW2011_GWA2_43_14</name>
    <dbReference type="NCBI Taxonomy" id="1618443"/>
    <lineage>
        <taxon>Bacteria</taxon>
        <taxon>Candidatus Gottesmaniibacteriota</taxon>
    </lineage>
</organism>